<organism evidence="2 3">
    <name type="scientific">Halogeometricum rufum</name>
    <dbReference type="NCBI Taxonomy" id="553469"/>
    <lineage>
        <taxon>Archaea</taxon>
        <taxon>Methanobacteriati</taxon>
        <taxon>Methanobacteriota</taxon>
        <taxon>Stenosarchaea group</taxon>
        <taxon>Halobacteria</taxon>
        <taxon>Halobacteriales</taxon>
        <taxon>Haloferacaceae</taxon>
        <taxon>Halogeometricum</taxon>
    </lineage>
</organism>
<evidence type="ECO:0000256" key="1">
    <source>
        <dbReference type="SAM" id="MobiDB-lite"/>
    </source>
</evidence>
<evidence type="ECO:0000313" key="3">
    <source>
        <dbReference type="Proteomes" id="UP000198531"/>
    </source>
</evidence>
<dbReference type="RefSeq" id="WP_089804658.1">
    <property type="nucleotide sequence ID" value="NZ_FOYT01000001.1"/>
</dbReference>
<keyword evidence="3" id="KW-1185">Reference proteome</keyword>
<gene>
    <name evidence="2" type="ORF">SAMN04487947_0715</name>
</gene>
<dbReference type="InterPro" id="IPR046037">
    <property type="entry name" value="DUF5995"/>
</dbReference>
<reference evidence="3" key="1">
    <citation type="submission" date="2016-10" db="EMBL/GenBank/DDBJ databases">
        <authorList>
            <person name="Varghese N."/>
            <person name="Submissions S."/>
        </authorList>
    </citation>
    <scope>NUCLEOTIDE SEQUENCE [LARGE SCALE GENOMIC DNA]</scope>
    <source>
        <strain evidence="3">CGMCC 1.7736</strain>
    </source>
</reference>
<dbReference type="AlphaFoldDB" id="A0A1I6G8I2"/>
<accession>A0A1I6G8I2</accession>
<feature type="region of interest" description="Disordered" evidence="1">
    <location>
        <begin position="1"/>
        <end position="52"/>
    </location>
</feature>
<dbReference type="STRING" id="553469.SAMN04487947_0715"/>
<dbReference type="EMBL" id="FOYT01000001">
    <property type="protein sequence ID" value="SFR38367.1"/>
    <property type="molecule type" value="Genomic_DNA"/>
</dbReference>
<dbReference type="Pfam" id="PF19458">
    <property type="entry name" value="DUF5995"/>
    <property type="match status" value="1"/>
</dbReference>
<proteinExistence type="predicted"/>
<sequence length="300" mass="32725">MDATAPVDGRRRKRLRAAAVGVRRDPSAAGPGTSATLDAPGDADRTRSEGDPELLALTAEPYADVTDARDRLRALQAAFEARDDRRAVFLSVYSRMTAAVAERIRRGEFADPAWVSDYLVVFANHYREAVSDYESGAVDRLADAWRVAFDAAARGDSLVLQDTALGVNAHINYDLALTLAAVGVDPNRSERYADHSAVTGVIRDVLDETQDALAARDAPGIERLDDSLGSFDEWLCVFTVDECRDSAWRTALGLRSRFGLRRRLARWTNDVTATGAAHLILAPRASERVHDSLRTLEGTG</sequence>
<dbReference type="OrthoDB" id="340621at2157"/>
<name>A0A1I6G8I2_9EURY</name>
<evidence type="ECO:0000313" key="2">
    <source>
        <dbReference type="EMBL" id="SFR38367.1"/>
    </source>
</evidence>
<dbReference type="Proteomes" id="UP000198531">
    <property type="component" value="Unassembled WGS sequence"/>
</dbReference>
<protein>
    <submittedName>
        <fullName evidence="2">Uncharacterized protein</fullName>
    </submittedName>
</protein>